<evidence type="ECO:0000256" key="9">
    <source>
        <dbReference type="SAM" id="Phobius"/>
    </source>
</evidence>
<evidence type="ECO:0000256" key="2">
    <source>
        <dbReference type="ARBA" id="ARBA00022448"/>
    </source>
</evidence>
<proteinExistence type="predicted"/>
<feature type="transmembrane region" description="Helical" evidence="9">
    <location>
        <begin position="133"/>
        <end position="154"/>
    </location>
</feature>
<keyword evidence="4 8" id="KW-0762">Sugar transport</keyword>
<feature type="transmembrane region" description="Helical" evidence="9">
    <location>
        <begin position="73"/>
        <end position="96"/>
    </location>
</feature>
<feature type="transmembrane region" description="Helical" evidence="9">
    <location>
        <begin position="285"/>
        <end position="304"/>
    </location>
</feature>
<evidence type="ECO:0000259" key="10">
    <source>
        <dbReference type="PROSITE" id="PS51105"/>
    </source>
</evidence>
<comment type="subcellular location">
    <subcellularLocation>
        <location evidence="1">Cell membrane</location>
        <topology evidence="1">Multi-pass membrane protein</topology>
    </subcellularLocation>
</comment>
<keyword evidence="7 8" id="KW-0472">Membrane</keyword>
<feature type="transmembrane region" description="Helical" evidence="9">
    <location>
        <begin position="174"/>
        <end position="197"/>
    </location>
</feature>
<keyword evidence="12" id="KW-1185">Reference proteome</keyword>
<dbReference type="PROSITE" id="PS51105">
    <property type="entry name" value="PTS_EIIC_TYPE_3"/>
    <property type="match status" value="1"/>
</dbReference>
<organism evidence="11 12">
    <name type="scientific">Lederbergia lenta</name>
    <name type="common">Bacillus lentus</name>
    <dbReference type="NCBI Taxonomy" id="1467"/>
    <lineage>
        <taxon>Bacteria</taxon>
        <taxon>Bacillati</taxon>
        <taxon>Bacillota</taxon>
        <taxon>Bacilli</taxon>
        <taxon>Bacillales</taxon>
        <taxon>Bacillaceae</taxon>
        <taxon>Lederbergia</taxon>
    </lineage>
</organism>
<dbReference type="Pfam" id="PF02378">
    <property type="entry name" value="PTS_EIIC"/>
    <property type="match status" value="1"/>
</dbReference>
<dbReference type="PANTHER" id="PTHR33989">
    <property type="match status" value="1"/>
</dbReference>
<name>A0A2X4WEZ0_LEDLE</name>
<gene>
    <name evidence="11" type="primary">gmuC</name>
    <name evidence="11" type="ORF">NCTC4824_04022</name>
</gene>
<dbReference type="AlphaFoldDB" id="A0A2X4WEZ0"/>
<dbReference type="InterPro" id="IPR051088">
    <property type="entry name" value="PTS_Sugar-EIIC/EIIB"/>
</dbReference>
<evidence type="ECO:0000256" key="6">
    <source>
        <dbReference type="ARBA" id="ARBA00022989"/>
    </source>
</evidence>
<feature type="transmembrane region" description="Helical" evidence="9">
    <location>
        <begin position="393"/>
        <end position="411"/>
    </location>
</feature>
<keyword evidence="3 8" id="KW-1003">Cell membrane</keyword>
<dbReference type="InterPro" id="IPR004796">
    <property type="entry name" value="PTS_IIC_cello"/>
</dbReference>
<dbReference type="PIRSF" id="PIRSF006351">
    <property type="entry name" value="PTS_EIIC-Cellobiose"/>
    <property type="match status" value="1"/>
</dbReference>
<dbReference type="EMBL" id="LS483476">
    <property type="protein sequence ID" value="SQI63297.1"/>
    <property type="molecule type" value="Genomic_DNA"/>
</dbReference>
<evidence type="ECO:0000256" key="3">
    <source>
        <dbReference type="ARBA" id="ARBA00022475"/>
    </source>
</evidence>
<keyword evidence="5 9" id="KW-0812">Transmembrane</keyword>
<dbReference type="InterPro" id="IPR004501">
    <property type="entry name" value="PTS_EIIC_3"/>
</dbReference>
<reference evidence="11 12" key="1">
    <citation type="submission" date="2018-06" db="EMBL/GenBank/DDBJ databases">
        <authorList>
            <consortium name="Pathogen Informatics"/>
            <person name="Doyle S."/>
        </authorList>
    </citation>
    <scope>NUCLEOTIDE SEQUENCE [LARGE SCALE GENOMIC DNA]</scope>
    <source>
        <strain evidence="11 12">NCTC4824</strain>
    </source>
</reference>
<feature type="domain" description="PTS EIIC type-3" evidence="10">
    <location>
        <begin position="8"/>
        <end position="410"/>
    </location>
</feature>
<dbReference type="GO" id="GO:0005886">
    <property type="term" value="C:plasma membrane"/>
    <property type="evidence" value="ECO:0007669"/>
    <property type="project" value="UniProtKB-SubCell"/>
</dbReference>
<keyword evidence="6 9" id="KW-1133">Transmembrane helix</keyword>
<evidence type="ECO:0000313" key="12">
    <source>
        <dbReference type="Proteomes" id="UP000249134"/>
    </source>
</evidence>
<evidence type="ECO:0000256" key="1">
    <source>
        <dbReference type="ARBA" id="ARBA00004651"/>
    </source>
</evidence>
<dbReference type="KEGG" id="blen:NCTC4824_04022"/>
<dbReference type="PANTHER" id="PTHR33989:SF11">
    <property type="entry name" value="LICHENAN PERMEASE IIC COMPONENT"/>
    <property type="match status" value="1"/>
</dbReference>
<evidence type="ECO:0000256" key="5">
    <source>
        <dbReference type="ARBA" id="ARBA00022692"/>
    </source>
</evidence>
<dbReference type="InterPro" id="IPR003352">
    <property type="entry name" value="PTS_EIIC"/>
</dbReference>
<protein>
    <recommendedName>
        <fullName evidence="8">Permease IIC component</fullName>
    </recommendedName>
</protein>
<dbReference type="STRING" id="1348624.GCA_001591545_02916"/>
<dbReference type="NCBIfam" id="TIGR00359">
    <property type="entry name" value="cello_pts_IIC"/>
    <property type="match status" value="1"/>
</dbReference>
<accession>A0A2X4WEZ0</accession>
<sequence>MSKVMQVMEEKFMPIAGRIGSQRHLVAIRDGFVSIMPLMIVGSLAVLVNNFPVKAFQNFMVNIFGEEWTSVGGNVWTGTFAILALLVVATTSYHLAKSYNADGLSAAVVSLATFIILTPVTPDFGLSYEWAGAQGLFVAIITALITTEIFRLLYNSKFTIKMPDGVPSGVVKSFKALIPAIVILVLVSLIQALFVLIGDTSLHEIVFNTIQKPLQSLSDSLPTALIIAFLNHLLWFFGLHGTNILGPIIESIYMPLIIKNQELFSAGVSAFDVPHIVTKPFFDSFVFMGGSGTTLALIIAVFIASKSAHYRSISSLSAPAGLFNINEPIMFGLPIVLNPMMLIPFILGPIVLTITSYLALSLGLVPKTIAMLPWTTPPIVSGYLVTGGSWRGIALQVINLAIAIMLYIPFIRAVDKAELKNQNTAA</sequence>
<dbReference type="Proteomes" id="UP000249134">
    <property type="component" value="Chromosome 1"/>
</dbReference>
<comment type="function">
    <text evidence="8">The phosphoenolpyruvate-dependent sugar phosphotransferase system (PTS), a major carbohydrate active -transport system, catalyzes the phosphorylation of incoming sugar substrates concomitant with their translocation across the cell membrane.</text>
</comment>
<keyword evidence="11" id="KW-0808">Transferase</keyword>
<evidence type="ECO:0000256" key="4">
    <source>
        <dbReference type="ARBA" id="ARBA00022597"/>
    </source>
</evidence>
<dbReference type="RefSeq" id="WP_066143587.1">
    <property type="nucleotide sequence ID" value="NZ_CBCSGM010000004.1"/>
</dbReference>
<dbReference type="GO" id="GO:0008982">
    <property type="term" value="F:protein-N(PI)-phosphohistidine-sugar phosphotransferase activity"/>
    <property type="evidence" value="ECO:0007669"/>
    <property type="project" value="UniProtKB-UniRule"/>
</dbReference>
<feature type="transmembrane region" description="Helical" evidence="9">
    <location>
        <begin position="32"/>
        <end position="53"/>
    </location>
</feature>
<evidence type="ECO:0000313" key="11">
    <source>
        <dbReference type="EMBL" id="SQI63297.1"/>
    </source>
</evidence>
<feature type="transmembrane region" description="Helical" evidence="9">
    <location>
        <begin position="103"/>
        <end position="121"/>
    </location>
</feature>
<feature type="transmembrane region" description="Helical" evidence="9">
    <location>
        <begin position="221"/>
        <end position="239"/>
    </location>
</feature>
<evidence type="ECO:0000256" key="8">
    <source>
        <dbReference type="PIRNR" id="PIRNR006351"/>
    </source>
</evidence>
<keyword evidence="2 8" id="KW-0813">Transport</keyword>
<dbReference type="GO" id="GO:1901264">
    <property type="term" value="P:carbohydrate derivative transport"/>
    <property type="evidence" value="ECO:0007669"/>
    <property type="project" value="TreeGrafter"/>
</dbReference>
<evidence type="ECO:0000256" key="7">
    <source>
        <dbReference type="ARBA" id="ARBA00023136"/>
    </source>
</evidence>
<dbReference type="NCBIfam" id="TIGR00410">
    <property type="entry name" value="lacE"/>
    <property type="match status" value="1"/>
</dbReference>
<dbReference type="GO" id="GO:0009401">
    <property type="term" value="P:phosphoenolpyruvate-dependent sugar phosphotransferase system"/>
    <property type="evidence" value="ECO:0007669"/>
    <property type="project" value="InterPro"/>
</dbReference>